<dbReference type="Proteomes" id="UP000322080">
    <property type="component" value="Unassembled WGS sequence"/>
</dbReference>
<sequence>MSASFAGTNLANNGFDMQSAAGLAAWGRYSAGGAAGTGLQASAALGWSRAEGEITRGRLLADVDLATGSATLQSWGLTAQAGYGMEFAGVLVTPFAAIAHYQTTRAAYTEAGASFNATYDAMDVSRTDLTLGVTAEIAIGAQGTLSLGAGVDWTLGTPAAVLTGTSDIPGMTTFSVPGDFVPNRTRAHASVGYSHDFGNGISLSGDLRVGQAVYGTSPDVRGGVTVGFTF</sequence>
<dbReference type="EMBL" id="VSIY01000003">
    <property type="protein sequence ID" value="TYB82802.1"/>
    <property type="molecule type" value="Genomic_DNA"/>
</dbReference>
<dbReference type="SUPFAM" id="SSF103515">
    <property type="entry name" value="Autotransporter"/>
    <property type="match status" value="1"/>
</dbReference>
<dbReference type="InterPro" id="IPR036709">
    <property type="entry name" value="Autotransporte_beta_dom_sf"/>
</dbReference>
<feature type="domain" description="Autotransporter" evidence="1">
    <location>
        <begin position="1"/>
        <end position="230"/>
    </location>
</feature>
<dbReference type="RefSeq" id="WP_246137963.1">
    <property type="nucleotide sequence ID" value="NZ_VSIY01000003.1"/>
</dbReference>
<dbReference type="Pfam" id="PF03797">
    <property type="entry name" value="Autotransporter"/>
    <property type="match status" value="1"/>
</dbReference>
<evidence type="ECO:0000313" key="3">
    <source>
        <dbReference type="Proteomes" id="UP000322080"/>
    </source>
</evidence>
<evidence type="ECO:0000259" key="1">
    <source>
        <dbReference type="PROSITE" id="PS51208"/>
    </source>
</evidence>
<dbReference type="PROSITE" id="PS51208">
    <property type="entry name" value="AUTOTRANSPORTER"/>
    <property type="match status" value="1"/>
</dbReference>
<dbReference type="Gene3D" id="2.40.128.130">
    <property type="entry name" value="Autotransporter beta-domain"/>
    <property type="match status" value="1"/>
</dbReference>
<comment type="caution">
    <text evidence="2">The sequence shown here is derived from an EMBL/GenBank/DDBJ whole genome shotgun (WGS) entry which is preliminary data.</text>
</comment>
<accession>A0A5D0RMP4</accession>
<dbReference type="AlphaFoldDB" id="A0A5D0RMP4"/>
<dbReference type="InterPro" id="IPR005546">
    <property type="entry name" value="Autotransporte_beta"/>
</dbReference>
<name>A0A5D0RMP4_9RHOB</name>
<evidence type="ECO:0000313" key="2">
    <source>
        <dbReference type="EMBL" id="TYB82802.1"/>
    </source>
</evidence>
<protein>
    <submittedName>
        <fullName evidence="2">Autotransporter outer membrane beta-barrel domain-containing protein</fullName>
    </submittedName>
</protein>
<organism evidence="2 3">
    <name type="scientific">Maritimibacter fusiformis</name>
    <dbReference type="NCBI Taxonomy" id="2603819"/>
    <lineage>
        <taxon>Bacteria</taxon>
        <taxon>Pseudomonadati</taxon>
        <taxon>Pseudomonadota</taxon>
        <taxon>Alphaproteobacteria</taxon>
        <taxon>Rhodobacterales</taxon>
        <taxon>Roseobacteraceae</taxon>
        <taxon>Maritimibacter</taxon>
    </lineage>
</organism>
<proteinExistence type="predicted"/>
<keyword evidence="3" id="KW-1185">Reference proteome</keyword>
<reference evidence="2 3" key="1">
    <citation type="submission" date="2019-08" db="EMBL/GenBank/DDBJ databases">
        <title>Identification of a novel species of the genus Boseongicola.</title>
        <authorList>
            <person name="Zhang X.-Q."/>
        </authorList>
    </citation>
    <scope>NUCLEOTIDE SEQUENCE [LARGE SCALE GENOMIC DNA]</scope>
    <source>
        <strain evidence="2 3">HY14</strain>
    </source>
</reference>
<gene>
    <name evidence="2" type="ORF">FVF75_01040</name>
</gene>